<reference evidence="2 3" key="1">
    <citation type="journal article" date="2020" name="Genomics">
        <title>Complete, high-quality genomes from long-read metagenomic sequencing of two wolf lichen thalli reveals enigmatic genome architecture.</title>
        <authorList>
            <person name="McKenzie S.K."/>
            <person name="Walston R.F."/>
            <person name="Allen J.L."/>
        </authorList>
    </citation>
    <scope>NUCLEOTIDE SEQUENCE [LARGE SCALE GENOMIC DNA]</scope>
    <source>
        <strain evidence="2">WasteWater1</strain>
    </source>
</reference>
<dbReference type="RefSeq" id="XP_037150263.1">
    <property type="nucleotide sequence ID" value="XM_037293434.1"/>
</dbReference>
<keyword evidence="1" id="KW-0732">Signal</keyword>
<evidence type="ECO:0000256" key="1">
    <source>
        <dbReference type="SAM" id="SignalP"/>
    </source>
</evidence>
<dbReference type="PROSITE" id="PS51257">
    <property type="entry name" value="PROKAR_LIPOPROTEIN"/>
    <property type="match status" value="1"/>
</dbReference>
<organism evidence="2 3">
    <name type="scientific">Letharia lupina</name>
    <dbReference type="NCBI Taxonomy" id="560253"/>
    <lineage>
        <taxon>Eukaryota</taxon>
        <taxon>Fungi</taxon>
        <taxon>Dikarya</taxon>
        <taxon>Ascomycota</taxon>
        <taxon>Pezizomycotina</taxon>
        <taxon>Lecanoromycetes</taxon>
        <taxon>OSLEUM clade</taxon>
        <taxon>Lecanoromycetidae</taxon>
        <taxon>Lecanorales</taxon>
        <taxon>Lecanorineae</taxon>
        <taxon>Parmeliaceae</taxon>
        <taxon>Letharia</taxon>
    </lineage>
</organism>
<feature type="chain" id="PRO_5034106805" evidence="1">
    <location>
        <begin position="20"/>
        <end position="79"/>
    </location>
</feature>
<dbReference type="GeneID" id="59330921"/>
<feature type="signal peptide" evidence="1">
    <location>
        <begin position="1"/>
        <end position="19"/>
    </location>
</feature>
<accession>A0A8H6CC28</accession>
<name>A0A8H6CC28_9LECA</name>
<dbReference type="EMBL" id="JACCJB010000015">
    <property type="protein sequence ID" value="KAF6220828.1"/>
    <property type="molecule type" value="Genomic_DNA"/>
</dbReference>
<gene>
    <name evidence="2" type="ORF">HO133_002508</name>
</gene>
<evidence type="ECO:0000313" key="2">
    <source>
        <dbReference type="EMBL" id="KAF6220828.1"/>
    </source>
</evidence>
<dbReference type="AlphaFoldDB" id="A0A8H6CC28"/>
<keyword evidence="3" id="KW-1185">Reference proteome</keyword>
<proteinExistence type="predicted"/>
<dbReference type="Proteomes" id="UP000593566">
    <property type="component" value="Unassembled WGS sequence"/>
</dbReference>
<comment type="caution">
    <text evidence="2">The sequence shown here is derived from an EMBL/GenBank/DDBJ whole genome shotgun (WGS) entry which is preliminary data.</text>
</comment>
<protein>
    <submittedName>
        <fullName evidence="2">Uncharacterized protein</fullName>
    </submittedName>
</protein>
<evidence type="ECO:0000313" key="3">
    <source>
        <dbReference type="Proteomes" id="UP000593566"/>
    </source>
</evidence>
<sequence>MKATIYMWGCLALSLACNALPVSRREGLLPRAESVDGDDRVVYTWSLPDEKSKRAESADGDDRVVYTWSLPDEKSKVKG</sequence>